<dbReference type="Proteomes" id="UP000001890">
    <property type="component" value="Chromosome"/>
</dbReference>
<protein>
    <recommendedName>
        <fullName evidence="6">Peptidase S54 rhomboid domain-containing protein</fullName>
    </recommendedName>
</protein>
<evidence type="ECO:0000313" key="8">
    <source>
        <dbReference type="Proteomes" id="UP000001890"/>
    </source>
</evidence>
<feature type="transmembrane region" description="Helical" evidence="5">
    <location>
        <begin position="209"/>
        <end position="227"/>
    </location>
</feature>
<comment type="subcellular location">
    <subcellularLocation>
        <location evidence="1">Membrane</location>
        <topology evidence="1">Multi-pass membrane protein</topology>
    </subcellularLocation>
</comment>
<keyword evidence="3 5" id="KW-1133">Transmembrane helix</keyword>
<evidence type="ECO:0000256" key="3">
    <source>
        <dbReference type="ARBA" id="ARBA00022989"/>
    </source>
</evidence>
<evidence type="ECO:0000256" key="2">
    <source>
        <dbReference type="ARBA" id="ARBA00022692"/>
    </source>
</evidence>
<dbReference type="EMBL" id="FP565176">
    <property type="protein sequence ID" value="CBA17038.1"/>
    <property type="molecule type" value="Genomic_DNA"/>
</dbReference>
<feature type="transmembrane region" description="Helical" evidence="5">
    <location>
        <begin position="102"/>
        <end position="119"/>
    </location>
</feature>
<evidence type="ECO:0000259" key="6">
    <source>
        <dbReference type="Pfam" id="PF01694"/>
    </source>
</evidence>
<dbReference type="GO" id="GO:0016020">
    <property type="term" value="C:membrane"/>
    <property type="evidence" value="ECO:0007669"/>
    <property type="project" value="UniProtKB-SubCell"/>
</dbReference>
<name>D2UF77_XANAP</name>
<dbReference type="Pfam" id="PF01694">
    <property type="entry name" value="Rhomboid"/>
    <property type="match status" value="1"/>
</dbReference>
<keyword evidence="4 5" id="KW-0472">Membrane</keyword>
<feature type="transmembrane region" description="Helical" evidence="5">
    <location>
        <begin position="31"/>
        <end position="49"/>
    </location>
</feature>
<dbReference type="Gene3D" id="1.20.1540.10">
    <property type="entry name" value="Rhomboid-like"/>
    <property type="match status" value="1"/>
</dbReference>
<accession>D2UF77</accession>
<dbReference type="eggNOG" id="COG0705">
    <property type="taxonomic scope" value="Bacteria"/>
</dbReference>
<feature type="transmembrane region" description="Helical" evidence="5">
    <location>
        <begin position="239"/>
        <end position="257"/>
    </location>
</feature>
<feature type="transmembrane region" description="Helical" evidence="5">
    <location>
        <begin position="182"/>
        <end position="203"/>
    </location>
</feature>
<evidence type="ECO:0000313" key="7">
    <source>
        <dbReference type="EMBL" id="CBA17038.1"/>
    </source>
</evidence>
<dbReference type="GO" id="GO:0004252">
    <property type="term" value="F:serine-type endopeptidase activity"/>
    <property type="evidence" value="ECO:0007669"/>
    <property type="project" value="InterPro"/>
</dbReference>
<dbReference type="InterPro" id="IPR022764">
    <property type="entry name" value="Peptidase_S54_rhomboid_dom"/>
</dbReference>
<dbReference type="InterPro" id="IPR035952">
    <property type="entry name" value="Rhomboid-like_sf"/>
</dbReference>
<sequence length="300" mass="33462">MSIPGEKSMLPPICFARMASEIQKRMHFQHLALFSLMLCMTLGFAIASFETHASYFIKASAAIALFSTFLIFQYIFIFRKLSSLCEYSRFSAWCHLPPNKQTLSIAVMMISIGGIQFYLQTRAGNIFSLIEHYGLVFQDAPRQPWRYFSGPFLHSGIAHWAVNFSLLMIAAGLSFSLGRAPVIWLTFLSGVLLPAFLLTFLPHWVGSDAFLGISGGVFALYGWIAGISLRNRRIFPPALGWLLAYFALVTMLASSLLSPRTSWFAHALGWLLGLTIGFLEIGFKHDLKKPILPSSETSAN</sequence>
<feature type="transmembrane region" description="Helical" evidence="5">
    <location>
        <begin position="55"/>
        <end position="81"/>
    </location>
</feature>
<feature type="transmembrane region" description="Helical" evidence="5">
    <location>
        <begin position="263"/>
        <end position="283"/>
    </location>
</feature>
<dbReference type="KEGG" id="xal:XALC_2559"/>
<proteinExistence type="predicted"/>
<keyword evidence="2 5" id="KW-0812">Transmembrane</keyword>
<dbReference type="SUPFAM" id="SSF144091">
    <property type="entry name" value="Rhomboid-like"/>
    <property type="match status" value="1"/>
</dbReference>
<dbReference type="AlphaFoldDB" id="D2UF77"/>
<feature type="transmembrane region" description="Helical" evidence="5">
    <location>
        <begin position="157"/>
        <end position="175"/>
    </location>
</feature>
<evidence type="ECO:0000256" key="4">
    <source>
        <dbReference type="ARBA" id="ARBA00023136"/>
    </source>
</evidence>
<dbReference type="STRING" id="380358.XALC_2559"/>
<evidence type="ECO:0000256" key="5">
    <source>
        <dbReference type="SAM" id="Phobius"/>
    </source>
</evidence>
<organism evidence="7 8">
    <name type="scientific">Xanthomonas albilineans (strain GPE PC73 / CFBP 7063)</name>
    <dbReference type="NCBI Taxonomy" id="380358"/>
    <lineage>
        <taxon>Bacteria</taxon>
        <taxon>Pseudomonadati</taxon>
        <taxon>Pseudomonadota</taxon>
        <taxon>Gammaproteobacteria</taxon>
        <taxon>Lysobacterales</taxon>
        <taxon>Lysobacteraceae</taxon>
        <taxon>Xanthomonas</taxon>
    </lineage>
</organism>
<gene>
    <name evidence="7" type="ordered locus">XALc_2559</name>
</gene>
<evidence type="ECO:0000256" key="1">
    <source>
        <dbReference type="ARBA" id="ARBA00004141"/>
    </source>
</evidence>
<reference evidence="7 8" key="1">
    <citation type="journal article" date="2009" name="BMC Genomics">
        <title>The complete genome sequence of Xanthomonas albilineans provides new insights into the reductive genome evolution of the xylem-limited Xanthomonadaceae.</title>
        <authorList>
            <person name="Pieretti I."/>
            <person name="Royer M."/>
            <person name="Barbe V."/>
            <person name="Carrere S."/>
            <person name="Koebnik R."/>
            <person name="Cociancich S."/>
            <person name="Couloux A."/>
            <person name="Darrasse A."/>
            <person name="Gouzy J."/>
            <person name="Jacques M.A."/>
            <person name="Lauber E."/>
            <person name="Manceau C."/>
            <person name="Mangenot S."/>
            <person name="Poussier S."/>
            <person name="Segurens B."/>
            <person name="Szurek B."/>
            <person name="Verdier V."/>
            <person name="Arlat M."/>
            <person name="Rott P."/>
        </authorList>
    </citation>
    <scope>NUCLEOTIDE SEQUENCE [LARGE SCALE GENOMIC DNA]</scope>
    <source>
        <strain evidence="8">GPE PC73 / CFBP 7063</strain>
    </source>
</reference>
<keyword evidence="8" id="KW-1185">Reference proteome</keyword>
<feature type="domain" description="Peptidase S54 rhomboid" evidence="6">
    <location>
        <begin position="142"/>
        <end position="280"/>
    </location>
</feature>